<name>A0A820HV96_9BILA</name>
<feature type="non-terminal residue" evidence="1">
    <location>
        <position position="63"/>
    </location>
</feature>
<protein>
    <submittedName>
        <fullName evidence="1">Uncharacterized protein</fullName>
    </submittedName>
</protein>
<accession>A0A820HV96</accession>
<sequence>MEKILAFLKNFYLQINANEYTLIRSPVMDKTKWIEKLKYDVLRFSLDSVDLSIIEVGNALHAQ</sequence>
<gene>
    <name evidence="1" type="ORF">FNK824_LOCUS40636</name>
</gene>
<dbReference type="AlphaFoldDB" id="A0A820HV96"/>
<proteinExistence type="predicted"/>
<dbReference type="Proteomes" id="UP000663874">
    <property type="component" value="Unassembled WGS sequence"/>
</dbReference>
<organism evidence="1 2">
    <name type="scientific">Rotaria sordida</name>
    <dbReference type="NCBI Taxonomy" id="392033"/>
    <lineage>
        <taxon>Eukaryota</taxon>
        <taxon>Metazoa</taxon>
        <taxon>Spiralia</taxon>
        <taxon>Gnathifera</taxon>
        <taxon>Rotifera</taxon>
        <taxon>Eurotatoria</taxon>
        <taxon>Bdelloidea</taxon>
        <taxon>Philodinida</taxon>
        <taxon>Philodinidae</taxon>
        <taxon>Rotaria</taxon>
    </lineage>
</organism>
<reference evidence="1" key="1">
    <citation type="submission" date="2021-02" db="EMBL/GenBank/DDBJ databases">
        <authorList>
            <person name="Nowell W R."/>
        </authorList>
    </citation>
    <scope>NUCLEOTIDE SEQUENCE</scope>
</reference>
<evidence type="ECO:0000313" key="1">
    <source>
        <dbReference type="EMBL" id="CAF4300894.1"/>
    </source>
</evidence>
<dbReference type="EMBL" id="CAJOBE010033592">
    <property type="protein sequence ID" value="CAF4300894.1"/>
    <property type="molecule type" value="Genomic_DNA"/>
</dbReference>
<evidence type="ECO:0000313" key="2">
    <source>
        <dbReference type="Proteomes" id="UP000663874"/>
    </source>
</evidence>
<comment type="caution">
    <text evidence="1">The sequence shown here is derived from an EMBL/GenBank/DDBJ whole genome shotgun (WGS) entry which is preliminary data.</text>
</comment>